<dbReference type="OrthoDB" id="1741717at2759"/>
<keyword evidence="6" id="KW-1185">Reference proteome</keyword>
<comment type="caution">
    <text evidence="5">The sequence shown here is derived from an EMBL/GenBank/DDBJ whole genome shotgun (WGS) entry which is preliminary data.</text>
</comment>
<dbReference type="InterPro" id="IPR058706">
    <property type="entry name" value="zf-C2H2_AHC1-like"/>
</dbReference>
<dbReference type="InterPro" id="IPR005033">
    <property type="entry name" value="YEATS"/>
</dbReference>
<dbReference type="PANTHER" id="PTHR23195">
    <property type="entry name" value="YEATS DOMAIN"/>
    <property type="match status" value="1"/>
</dbReference>
<feature type="compositionally biased region" description="Polar residues" evidence="3">
    <location>
        <begin position="376"/>
        <end position="401"/>
    </location>
</feature>
<dbReference type="Gene3D" id="2.60.40.1970">
    <property type="entry name" value="YEATS domain"/>
    <property type="match status" value="1"/>
</dbReference>
<feature type="region of interest" description="Disordered" evidence="3">
    <location>
        <begin position="376"/>
        <end position="411"/>
    </location>
</feature>
<dbReference type="Pfam" id="PF25909">
    <property type="entry name" value="zf-C2H2_AHC1"/>
    <property type="match status" value="1"/>
</dbReference>
<feature type="region of interest" description="Disordered" evidence="3">
    <location>
        <begin position="324"/>
        <end position="343"/>
    </location>
</feature>
<feature type="compositionally biased region" description="Polar residues" evidence="3">
    <location>
        <begin position="649"/>
        <end position="664"/>
    </location>
</feature>
<dbReference type="Pfam" id="PF03366">
    <property type="entry name" value="YEATS"/>
    <property type="match status" value="1"/>
</dbReference>
<name>A0A9N8WL12_9GLOM</name>
<evidence type="ECO:0000313" key="5">
    <source>
        <dbReference type="EMBL" id="CAG8488368.1"/>
    </source>
</evidence>
<reference evidence="5" key="1">
    <citation type="submission" date="2021-06" db="EMBL/GenBank/DDBJ databases">
        <authorList>
            <person name="Kallberg Y."/>
            <person name="Tangrot J."/>
            <person name="Rosling A."/>
        </authorList>
    </citation>
    <scope>NUCLEOTIDE SEQUENCE</scope>
    <source>
        <strain evidence="5">BR232B</strain>
    </source>
</reference>
<gene>
    <name evidence="5" type="ORF">PBRASI_LOCUS1965</name>
</gene>
<accession>A0A9N8WL12</accession>
<feature type="region of interest" description="Disordered" evidence="3">
    <location>
        <begin position="626"/>
        <end position="664"/>
    </location>
</feature>
<evidence type="ECO:0000259" key="4">
    <source>
        <dbReference type="PROSITE" id="PS51037"/>
    </source>
</evidence>
<sequence length="927" mass="104121">MDSTSNTVTLAEALVEKKPIPRDEKTVRKIAYAIEVQFNIEILIKQREINLIKEELRKAVESRETLRACILDDYSLRRTVKTPTSPYSSEIPQKRALQTTYIPPSQAMSQIQTRHSTRRTSSTRDSNYLYYDSCRDLYARRNDGTFVKLACPKCRSSKFVNVQGFLNHCRLAHKIEFPNHDEAVLVCGIPVDENVIPPNHPARSQQITRPPSLRTILGDSGTTRTSKRPKIKVFEEDVDLGVDDLSDRHSGAFVISPIEQSSLDASQKVYSGKGRPQINELLSLENCGSPAESNISGSCTPLHQPFSSYTLPVSKLKLATSKMLSPTTSDYSSDSGSDDDSSIDISHEKALTQQSGQLNGNGTIDTITKIDILHNKGNNGQKIKSGNKNVQKSTTEMNNGDSMDIESTAESDKLDRRDVMDIDSNHTKVSQNSITSEQNLSTAVNNEKQTTFIEHAKLKDYTHQWMIYVVGPPNASNVSSFIRKVRFTLHQSYKPYHIVDVIEPPFQISRLGWGEFPVRIQLFFVDKRNKPVELVHSLKLDYSNTGKQKVGEERRFDLELDRDTTFVELRPEVIGSDIKRAKSGVNYKSDYPSATTSQTDALQSAIVDIKNTSELENAIVRPVPVDEHAKSNSETNFDNNLPKLPLTTRLPSETSSASPLQTPSQNTTALVTCETIQIKYCRFCGCPVNWHENTSANIMLATYKCKHRPACLRYKNSRLSSMTSAREALDTFLEVTHEDDDMEIDVGSSIHVSDNKIRASSSTTPQSEDTNDLLNNPQFINSLDPEGIDWVWDVVDQIKLPTVSATRLNINEDQMHVNERKVAVEQRLIVGNLIFQATKKFVKDIINKSLEIYKSELVDDPLPRFCKDCESMQTTKSTNPDQIHEGAKMLVPYHLYRTFVNNLDSFDFLTNAMTGETAEEDSQKGAG</sequence>
<dbReference type="GO" id="GO:0005634">
    <property type="term" value="C:nucleus"/>
    <property type="evidence" value="ECO:0007669"/>
    <property type="project" value="UniProtKB-SubCell"/>
</dbReference>
<dbReference type="InterPro" id="IPR055129">
    <property type="entry name" value="YEATS_dom"/>
</dbReference>
<dbReference type="PROSITE" id="PS51037">
    <property type="entry name" value="YEATS"/>
    <property type="match status" value="1"/>
</dbReference>
<dbReference type="GO" id="GO:0000785">
    <property type="term" value="C:chromatin"/>
    <property type="evidence" value="ECO:0007669"/>
    <property type="project" value="UniProtKB-ARBA"/>
</dbReference>
<feature type="compositionally biased region" description="Polar residues" evidence="3">
    <location>
        <begin position="758"/>
        <end position="774"/>
    </location>
</feature>
<dbReference type="CDD" id="cd16907">
    <property type="entry name" value="YEATS_YEATS2_like"/>
    <property type="match status" value="1"/>
</dbReference>
<dbReference type="EMBL" id="CAJVPI010000141">
    <property type="protein sequence ID" value="CAG8488368.1"/>
    <property type="molecule type" value="Genomic_DNA"/>
</dbReference>
<comment type="subcellular location">
    <subcellularLocation>
        <location evidence="2">Nucleus</location>
    </subcellularLocation>
</comment>
<dbReference type="InterPro" id="IPR038704">
    <property type="entry name" value="YEAST_sf"/>
</dbReference>
<dbReference type="GO" id="GO:0006355">
    <property type="term" value="P:regulation of DNA-templated transcription"/>
    <property type="evidence" value="ECO:0007669"/>
    <property type="project" value="InterPro"/>
</dbReference>
<keyword evidence="1 2" id="KW-0539">Nucleus</keyword>
<dbReference type="Proteomes" id="UP000789739">
    <property type="component" value="Unassembled WGS sequence"/>
</dbReference>
<protein>
    <submittedName>
        <fullName evidence="5">3459_t:CDS:1</fullName>
    </submittedName>
</protein>
<organism evidence="5 6">
    <name type="scientific">Paraglomus brasilianum</name>
    <dbReference type="NCBI Taxonomy" id="144538"/>
    <lineage>
        <taxon>Eukaryota</taxon>
        <taxon>Fungi</taxon>
        <taxon>Fungi incertae sedis</taxon>
        <taxon>Mucoromycota</taxon>
        <taxon>Glomeromycotina</taxon>
        <taxon>Glomeromycetes</taxon>
        <taxon>Paraglomerales</taxon>
        <taxon>Paraglomeraceae</taxon>
        <taxon>Paraglomus</taxon>
    </lineage>
</organism>
<evidence type="ECO:0000256" key="1">
    <source>
        <dbReference type="ARBA" id="ARBA00023242"/>
    </source>
</evidence>
<feature type="region of interest" description="Disordered" evidence="3">
    <location>
        <begin position="755"/>
        <end position="774"/>
    </location>
</feature>
<evidence type="ECO:0000256" key="2">
    <source>
        <dbReference type="PROSITE-ProRule" id="PRU00376"/>
    </source>
</evidence>
<dbReference type="AlphaFoldDB" id="A0A9N8WL12"/>
<evidence type="ECO:0000313" key="6">
    <source>
        <dbReference type="Proteomes" id="UP000789739"/>
    </source>
</evidence>
<feature type="domain" description="YEATS" evidence="4">
    <location>
        <begin position="423"/>
        <end position="580"/>
    </location>
</feature>
<proteinExistence type="predicted"/>
<evidence type="ECO:0000256" key="3">
    <source>
        <dbReference type="SAM" id="MobiDB-lite"/>
    </source>
</evidence>